<protein>
    <submittedName>
        <fullName evidence="13">Iron(III) dicitrate transport protein</fullName>
    </submittedName>
</protein>
<dbReference type="HOGENOM" id="CLU_008287_17_2_7"/>
<keyword evidence="3 8" id="KW-1134">Transmembrane beta strand</keyword>
<dbReference type="EMBL" id="CP003481">
    <property type="protein sequence ID" value="AFI05328.1"/>
    <property type="molecule type" value="Genomic_DNA"/>
</dbReference>
<keyword evidence="6 8" id="KW-0472">Membrane</keyword>
<keyword evidence="2 8" id="KW-0813">Transport</keyword>
<feature type="signal peptide" evidence="10">
    <location>
        <begin position="1"/>
        <end position="29"/>
    </location>
</feature>
<dbReference type="Pfam" id="PF00593">
    <property type="entry name" value="TonB_dep_Rec_b-barrel"/>
    <property type="match status" value="1"/>
</dbReference>
<dbReference type="FunFam" id="2.170.130.10:FF:000012">
    <property type="entry name" value="TonB-dependent siderophore receptor"/>
    <property type="match status" value="1"/>
</dbReference>
<dbReference type="KEGG" id="hcm:HCD_01480"/>
<evidence type="ECO:0000313" key="14">
    <source>
        <dbReference type="Proteomes" id="UP000005013"/>
    </source>
</evidence>
<dbReference type="PROSITE" id="PS52016">
    <property type="entry name" value="TONB_DEPENDENT_REC_3"/>
    <property type="match status" value="1"/>
</dbReference>
<evidence type="ECO:0000256" key="5">
    <source>
        <dbReference type="ARBA" id="ARBA00023077"/>
    </source>
</evidence>
<dbReference type="InterPro" id="IPR037066">
    <property type="entry name" value="Plug_dom_sf"/>
</dbReference>
<dbReference type="InterPro" id="IPR012910">
    <property type="entry name" value="Plug_dom"/>
</dbReference>
<dbReference type="RefSeq" id="WP_014658855.1">
    <property type="nucleotide sequence ID" value="NC_017735.1"/>
</dbReference>
<keyword evidence="14" id="KW-1185">Reference proteome</keyword>
<keyword evidence="5 9" id="KW-0798">TonB box</keyword>
<evidence type="ECO:0000256" key="10">
    <source>
        <dbReference type="SAM" id="SignalP"/>
    </source>
</evidence>
<keyword evidence="7 8" id="KW-0998">Cell outer membrane</keyword>
<feature type="chain" id="PRO_5003626590" evidence="10">
    <location>
        <begin position="30"/>
        <end position="790"/>
    </location>
</feature>
<dbReference type="InterPro" id="IPR000531">
    <property type="entry name" value="Beta-barrel_TonB"/>
</dbReference>
<dbReference type="InterPro" id="IPR036942">
    <property type="entry name" value="Beta-barrel_TonB_sf"/>
</dbReference>
<dbReference type="PANTHER" id="PTHR30442:SF0">
    <property type="entry name" value="FE(3+) DICITRATE TRANSPORT PROTEIN FECA"/>
    <property type="match status" value="1"/>
</dbReference>
<comment type="subcellular location">
    <subcellularLocation>
        <location evidence="1 8">Cell outer membrane</location>
        <topology evidence="1 8">Multi-pass membrane protein</topology>
    </subcellularLocation>
</comment>
<name>I0EQV9_HELCM</name>
<dbReference type="Gene3D" id="2.40.170.20">
    <property type="entry name" value="TonB-dependent receptor, beta-barrel domain"/>
    <property type="match status" value="1"/>
</dbReference>
<dbReference type="GO" id="GO:0009279">
    <property type="term" value="C:cell outer membrane"/>
    <property type="evidence" value="ECO:0007669"/>
    <property type="project" value="UniProtKB-SubCell"/>
</dbReference>
<gene>
    <name evidence="13" type="ordered locus">HCD_01480</name>
</gene>
<evidence type="ECO:0000256" key="2">
    <source>
        <dbReference type="ARBA" id="ARBA00022448"/>
    </source>
</evidence>
<feature type="domain" description="TonB-dependent receptor plug" evidence="12">
    <location>
        <begin position="59"/>
        <end position="173"/>
    </location>
</feature>
<dbReference type="Gene3D" id="2.170.130.10">
    <property type="entry name" value="TonB-dependent receptor, plug domain"/>
    <property type="match status" value="1"/>
</dbReference>
<organism evidence="13 14">
    <name type="scientific">Helicobacter cetorum (strain ATCC BAA-540 / CCUG 52418 / MIT 99-5656)</name>
    <dbReference type="NCBI Taxonomy" id="1163745"/>
    <lineage>
        <taxon>Bacteria</taxon>
        <taxon>Pseudomonadati</taxon>
        <taxon>Campylobacterota</taxon>
        <taxon>Epsilonproteobacteria</taxon>
        <taxon>Campylobacterales</taxon>
        <taxon>Helicobacteraceae</taxon>
        <taxon>Helicobacter</taxon>
    </lineage>
</organism>
<dbReference type="PATRIC" id="fig|1163745.3.peg.315"/>
<dbReference type="AlphaFoldDB" id="I0EQV9"/>
<evidence type="ECO:0000256" key="9">
    <source>
        <dbReference type="RuleBase" id="RU003357"/>
    </source>
</evidence>
<dbReference type="SUPFAM" id="SSF56935">
    <property type="entry name" value="Porins"/>
    <property type="match status" value="1"/>
</dbReference>
<evidence type="ECO:0000313" key="13">
    <source>
        <dbReference type="EMBL" id="AFI05328.1"/>
    </source>
</evidence>
<evidence type="ECO:0000256" key="8">
    <source>
        <dbReference type="PROSITE-ProRule" id="PRU01360"/>
    </source>
</evidence>
<dbReference type="eggNOG" id="COG4772">
    <property type="taxonomic scope" value="Bacteria"/>
</dbReference>
<dbReference type="STRING" id="1163745.HCD_01480"/>
<feature type="domain" description="TonB-dependent receptor-like beta-barrel" evidence="11">
    <location>
        <begin position="287"/>
        <end position="757"/>
    </location>
</feature>
<evidence type="ECO:0000259" key="11">
    <source>
        <dbReference type="Pfam" id="PF00593"/>
    </source>
</evidence>
<dbReference type="Proteomes" id="UP000005013">
    <property type="component" value="Chromosome"/>
</dbReference>
<evidence type="ECO:0000256" key="3">
    <source>
        <dbReference type="ARBA" id="ARBA00022452"/>
    </source>
</evidence>
<comment type="similarity">
    <text evidence="8 9">Belongs to the TonB-dependent receptor family.</text>
</comment>
<keyword evidence="10" id="KW-0732">Signal</keyword>
<dbReference type="PANTHER" id="PTHR30442">
    <property type="entry name" value="IRON III DICITRATE TRANSPORT PROTEIN FECA"/>
    <property type="match status" value="1"/>
</dbReference>
<dbReference type="Pfam" id="PF07715">
    <property type="entry name" value="Plug"/>
    <property type="match status" value="1"/>
</dbReference>
<dbReference type="InterPro" id="IPR039426">
    <property type="entry name" value="TonB-dep_rcpt-like"/>
</dbReference>
<keyword evidence="4 8" id="KW-0812">Transmembrane</keyword>
<reference evidence="13 14" key="1">
    <citation type="journal article" date="2013" name="PLoS ONE">
        <title>Sequence Divergence and Conservation in Genomes ofHelicobacter cetorum Strains from a Dolphin and a Whale.</title>
        <authorList>
            <person name="Kersulyte D."/>
            <person name="Rossi M."/>
            <person name="Berg D.E."/>
        </authorList>
    </citation>
    <scope>NUCLEOTIDE SEQUENCE [LARGE SCALE GENOMIC DNA]</scope>
    <source>
        <strain evidence="13 14">MIT 99-5656</strain>
    </source>
</reference>
<proteinExistence type="inferred from homology"/>
<evidence type="ECO:0000256" key="6">
    <source>
        <dbReference type="ARBA" id="ARBA00023136"/>
    </source>
</evidence>
<dbReference type="OrthoDB" id="5389752at2"/>
<accession>I0EQV9</accession>
<evidence type="ECO:0000256" key="1">
    <source>
        <dbReference type="ARBA" id="ARBA00004571"/>
    </source>
</evidence>
<sequence length="790" mass="89419">MNNYLKVKAPSFLALGALTFFSFGSFVDAKYKHHTLQKVTTTEQKFSSTAPLSWQSEEVRDSTNSRTVISNKQLKKTGNLNIESALQNVPGLQIRDATGTGVLPKISVRGFGGGGNGHSNTGMILVNGIPIYGAPYSNIELAIFPVTFQSVDRIDVIKGGTSVQYGPNTFGGVVNIITKEIPKEWENQAAERITFWGRSSNGNFIDPKEKGKPLAQTLGNQMLYNTYVRTAGMLGKHVGISAQANWINGQGFRQNSPTGVQNYMFDAVYKINATNTLKAYYQYYKYYSYHPGTLSAQDYDYNRFTNNRPYNQDGGRAKRFGAVYQNYFGDPDNGVGGDFKFTYFTHDMSRDFGFSNQYKSVYMSSQNKLLPFKGKGKISATNPNCGLYSYSDTSSPCWEYYDNIRRFVVNAFEPKLNLVVNTGKVRQTFNMGMRFLTEDLYRRSTTRKKPNEPSNGFDKGNSLNNFNNYTSVYVSDEININNGMFTITPGLRYTFLNYEKKDVPPFKAGQVPKTIKERYNQWNPAVNVGYKPIKELLLYFNYQRSYIPPQYSNVGNFVGTSTDYFQIFNVMEGGGRYYFNDKVSFNGNYFVIFANHYFTGRYGDNREPVNARSQGVELELYYTPIRGLNLHAAYTFIDANITSHTMVTNPAQPKGAKKDIFGKKLPFVSPHQFVLDASYTYAKTTIGLSSFFYSRAYTDVLNTVHFTEYAPTIKNGAITTRTAGMMPWYWVWNLQISSTLWEHKRQSISASLQINNIFNMKYWFGGVGTSPNGKEAAPPRSITAYVNYNF</sequence>
<evidence type="ECO:0000256" key="4">
    <source>
        <dbReference type="ARBA" id="ARBA00022692"/>
    </source>
</evidence>
<dbReference type="GO" id="GO:0033214">
    <property type="term" value="P:siderophore-iron import into cell"/>
    <property type="evidence" value="ECO:0007669"/>
    <property type="project" value="TreeGrafter"/>
</dbReference>
<evidence type="ECO:0000256" key="7">
    <source>
        <dbReference type="ARBA" id="ARBA00023237"/>
    </source>
</evidence>
<evidence type="ECO:0000259" key="12">
    <source>
        <dbReference type="Pfam" id="PF07715"/>
    </source>
</evidence>